<dbReference type="EMBL" id="BQMJ01000016">
    <property type="protein sequence ID" value="GJQ10531.1"/>
    <property type="molecule type" value="Genomic_DNA"/>
</dbReference>
<dbReference type="AlphaFoldDB" id="A0A9C7PV65"/>
<name>A0A9C7PV65_9RHOD</name>
<evidence type="ECO:0000313" key="4">
    <source>
        <dbReference type="Proteomes" id="UP001061958"/>
    </source>
</evidence>
<feature type="coiled-coil region" evidence="1">
    <location>
        <begin position="99"/>
        <end position="170"/>
    </location>
</feature>
<dbReference type="Proteomes" id="UP001061958">
    <property type="component" value="Unassembled WGS sequence"/>
</dbReference>
<dbReference type="OrthoDB" id="8625at2759"/>
<dbReference type="SUPFAM" id="SSF103657">
    <property type="entry name" value="BAR/IMD domain-like"/>
    <property type="match status" value="1"/>
</dbReference>
<dbReference type="InterPro" id="IPR027267">
    <property type="entry name" value="AH/BAR_dom_sf"/>
</dbReference>
<feature type="region of interest" description="Disordered" evidence="2">
    <location>
        <begin position="276"/>
        <end position="296"/>
    </location>
</feature>
<gene>
    <name evidence="3" type="ORF">GpartN1_g2322.t1</name>
</gene>
<organism evidence="3 4">
    <name type="scientific">Galdieria partita</name>
    <dbReference type="NCBI Taxonomy" id="83374"/>
    <lineage>
        <taxon>Eukaryota</taxon>
        <taxon>Rhodophyta</taxon>
        <taxon>Bangiophyceae</taxon>
        <taxon>Galdieriales</taxon>
        <taxon>Galdieriaceae</taxon>
        <taxon>Galdieria</taxon>
    </lineage>
</organism>
<evidence type="ECO:0000313" key="3">
    <source>
        <dbReference type="EMBL" id="GJQ10531.1"/>
    </source>
</evidence>
<dbReference type="Gene3D" id="1.20.1270.60">
    <property type="entry name" value="Arfaptin homology (AH) domain/BAR domain"/>
    <property type="match status" value="1"/>
</dbReference>
<reference evidence="3" key="1">
    <citation type="journal article" date="2022" name="Proc. Natl. Acad. Sci. U.S.A.">
        <title>Life cycle and functional genomics of the unicellular red alga Galdieria for elucidating algal and plant evolution and industrial use.</title>
        <authorList>
            <person name="Hirooka S."/>
            <person name="Itabashi T."/>
            <person name="Ichinose T.M."/>
            <person name="Onuma R."/>
            <person name="Fujiwara T."/>
            <person name="Yamashita S."/>
            <person name="Jong L.W."/>
            <person name="Tomita R."/>
            <person name="Iwane A.H."/>
            <person name="Miyagishima S.Y."/>
        </authorList>
    </citation>
    <scope>NUCLEOTIDE SEQUENCE</scope>
    <source>
        <strain evidence="3">NBRC 102759</strain>
    </source>
</reference>
<protein>
    <recommendedName>
        <fullName evidence="5">BAR domain-containing protein</fullName>
    </recommendedName>
</protein>
<dbReference type="CDD" id="cd07307">
    <property type="entry name" value="BAR"/>
    <property type="match status" value="1"/>
</dbReference>
<accession>A0A9C7PV65</accession>
<sequence>MERLSPIFTTSPRTVNREVDHWLNNLGEVEKVIDSIEPKLLATNSKWKSIAVHNKETSVELCQVFDKTDQHYEVLLEAMSVSKKFEVAQQEFSKNDPILQRVSLLLRKYREEIQALRRECKERERLRERYDHYKLKLDGLEKKGKDIERIQRNQQKLKDSEEAYDSVTQELVTKMERCWKKHVSIFAECTICLWNIQFQMISDLSKVSHSLRPYRDQYCEALKISSSSTLDNSYNENKSSDNIENLLQNNQLNDTAEEEKQQDGSSVLLDKYEKLVEQEPSTSSTPQYQTAKSTVA</sequence>
<evidence type="ECO:0000256" key="2">
    <source>
        <dbReference type="SAM" id="MobiDB-lite"/>
    </source>
</evidence>
<comment type="caution">
    <text evidence="3">The sequence shown here is derived from an EMBL/GenBank/DDBJ whole genome shotgun (WGS) entry which is preliminary data.</text>
</comment>
<reference evidence="3" key="2">
    <citation type="submission" date="2022-01" db="EMBL/GenBank/DDBJ databases">
        <authorList>
            <person name="Hirooka S."/>
            <person name="Miyagishima S.Y."/>
        </authorList>
    </citation>
    <scope>NUCLEOTIDE SEQUENCE</scope>
    <source>
        <strain evidence="3">NBRC 102759</strain>
    </source>
</reference>
<feature type="compositionally biased region" description="Polar residues" evidence="2">
    <location>
        <begin position="279"/>
        <end position="296"/>
    </location>
</feature>
<evidence type="ECO:0008006" key="5">
    <source>
        <dbReference type="Google" id="ProtNLM"/>
    </source>
</evidence>
<evidence type="ECO:0000256" key="1">
    <source>
        <dbReference type="SAM" id="Coils"/>
    </source>
</evidence>
<keyword evidence="4" id="KW-1185">Reference proteome</keyword>
<proteinExistence type="predicted"/>
<keyword evidence="1" id="KW-0175">Coiled coil</keyword>